<evidence type="ECO:0000313" key="2">
    <source>
        <dbReference type="EMBL" id="SVC36215.1"/>
    </source>
</evidence>
<reference evidence="2" key="1">
    <citation type="submission" date="2018-05" db="EMBL/GenBank/DDBJ databases">
        <authorList>
            <person name="Lanie J.A."/>
            <person name="Ng W.-L."/>
            <person name="Kazmierczak K.M."/>
            <person name="Andrzejewski T.M."/>
            <person name="Davidsen T.M."/>
            <person name="Wayne K.J."/>
            <person name="Tettelin H."/>
            <person name="Glass J.I."/>
            <person name="Rusch D."/>
            <person name="Podicherti R."/>
            <person name="Tsui H.-C.T."/>
            <person name="Winkler M.E."/>
        </authorList>
    </citation>
    <scope>NUCLEOTIDE SEQUENCE</scope>
</reference>
<accession>A0A382LK93</accession>
<evidence type="ECO:0000256" key="1">
    <source>
        <dbReference type="SAM" id="MobiDB-lite"/>
    </source>
</evidence>
<name>A0A382LK93_9ZZZZ</name>
<proteinExistence type="predicted"/>
<gene>
    <name evidence="2" type="ORF">METZ01_LOCUS289069</name>
</gene>
<feature type="region of interest" description="Disordered" evidence="1">
    <location>
        <begin position="1"/>
        <end position="48"/>
    </location>
</feature>
<protein>
    <submittedName>
        <fullName evidence="2">Uncharacterized protein</fullName>
    </submittedName>
</protein>
<dbReference type="AlphaFoldDB" id="A0A382LK93"/>
<dbReference type="EMBL" id="UINC01087120">
    <property type="protein sequence ID" value="SVC36215.1"/>
    <property type="molecule type" value="Genomic_DNA"/>
</dbReference>
<sequence length="48" mass="5366">MPDEKESSESPQPPSDSEVKESGQPSAKDQMEAYEEDLKNSDWGHQPC</sequence>
<organism evidence="2">
    <name type="scientific">marine metagenome</name>
    <dbReference type="NCBI Taxonomy" id="408172"/>
    <lineage>
        <taxon>unclassified sequences</taxon>
        <taxon>metagenomes</taxon>
        <taxon>ecological metagenomes</taxon>
    </lineage>
</organism>